<keyword evidence="4 6" id="KW-0472">Membrane</keyword>
<dbReference type="InterPro" id="IPR007941">
    <property type="entry name" value="DUF726"/>
</dbReference>
<evidence type="ECO:0000313" key="7">
    <source>
        <dbReference type="EMBL" id="GAU28987.1"/>
    </source>
</evidence>
<feature type="region of interest" description="Disordered" evidence="5">
    <location>
        <begin position="1"/>
        <end position="31"/>
    </location>
</feature>
<evidence type="ECO:0000256" key="2">
    <source>
        <dbReference type="ARBA" id="ARBA00022692"/>
    </source>
</evidence>
<gene>
    <name evidence="7" type="ORF">TSUD_391880</name>
</gene>
<accession>A0A2Z6NH23</accession>
<reference evidence="8" key="1">
    <citation type="journal article" date="2017" name="Front. Plant Sci.">
        <title>Climate Clever Clovers: New Paradigm to Reduce the Environmental Footprint of Ruminants by Breeding Low Methanogenic Forages Utilizing Haplotype Variation.</title>
        <authorList>
            <person name="Kaur P."/>
            <person name="Appels R."/>
            <person name="Bayer P.E."/>
            <person name="Keeble-Gagnere G."/>
            <person name="Wang J."/>
            <person name="Hirakawa H."/>
            <person name="Shirasawa K."/>
            <person name="Vercoe P."/>
            <person name="Stefanova K."/>
            <person name="Durmic Z."/>
            <person name="Nichols P."/>
            <person name="Revell C."/>
            <person name="Isobe S.N."/>
            <person name="Edwards D."/>
            <person name="Erskine W."/>
        </authorList>
    </citation>
    <scope>NUCLEOTIDE SEQUENCE [LARGE SCALE GENOMIC DNA]</scope>
    <source>
        <strain evidence="8">cv. Daliak</strain>
    </source>
</reference>
<feature type="compositionally biased region" description="Basic and acidic residues" evidence="5">
    <location>
        <begin position="1"/>
        <end position="11"/>
    </location>
</feature>
<dbReference type="EMBL" id="DF973385">
    <property type="protein sequence ID" value="GAU28987.1"/>
    <property type="molecule type" value="Genomic_DNA"/>
</dbReference>
<evidence type="ECO:0000256" key="3">
    <source>
        <dbReference type="ARBA" id="ARBA00022989"/>
    </source>
</evidence>
<dbReference type="GO" id="GO:0016020">
    <property type="term" value="C:membrane"/>
    <property type="evidence" value="ECO:0007669"/>
    <property type="project" value="UniProtKB-SubCell"/>
</dbReference>
<feature type="transmembrane region" description="Helical" evidence="6">
    <location>
        <begin position="66"/>
        <end position="87"/>
    </location>
</feature>
<evidence type="ECO:0000256" key="6">
    <source>
        <dbReference type="SAM" id="Phobius"/>
    </source>
</evidence>
<dbReference type="Proteomes" id="UP000242715">
    <property type="component" value="Unassembled WGS sequence"/>
</dbReference>
<organism evidence="7 8">
    <name type="scientific">Trifolium subterraneum</name>
    <name type="common">Subterranean clover</name>
    <dbReference type="NCBI Taxonomy" id="3900"/>
    <lineage>
        <taxon>Eukaryota</taxon>
        <taxon>Viridiplantae</taxon>
        <taxon>Streptophyta</taxon>
        <taxon>Embryophyta</taxon>
        <taxon>Tracheophyta</taxon>
        <taxon>Spermatophyta</taxon>
        <taxon>Magnoliopsida</taxon>
        <taxon>eudicotyledons</taxon>
        <taxon>Gunneridae</taxon>
        <taxon>Pentapetalae</taxon>
        <taxon>rosids</taxon>
        <taxon>fabids</taxon>
        <taxon>Fabales</taxon>
        <taxon>Fabaceae</taxon>
        <taxon>Papilionoideae</taxon>
        <taxon>50 kb inversion clade</taxon>
        <taxon>NPAAA clade</taxon>
        <taxon>Hologalegina</taxon>
        <taxon>IRL clade</taxon>
        <taxon>Trifolieae</taxon>
        <taxon>Trifolium</taxon>
    </lineage>
</organism>
<comment type="subcellular location">
    <subcellularLocation>
        <location evidence="1">Membrane</location>
        <topology evidence="1">Multi-pass membrane protein</topology>
    </subcellularLocation>
</comment>
<name>A0A2Z6NH23_TRISU</name>
<evidence type="ECO:0000256" key="4">
    <source>
        <dbReference type="ARBA" id="ARBA00023136"/>
    </source>
</evidence>
<dbReference type="PANTHER" id="PTHR17920">
    <property type="entry name" value="TRANSMEMBRANE AND COILED-COIL DOMAIN-CONTAINING PROTEIN 4 TMCO4"/>
    <property type="match status" value="1"/>
</dbReference>
<dbReference type="AlphaFoldDB" id="A0A2Z6NH23"/>
<evidence type="ECO:0000313" key="8">
    <source>
        <dbReference type="Proteomes" id="UP000242715"/>
    </source>
</evidence>
<keyword evidence="8" id="KW-1185">Reference proteome</keyword>
<protein>
    <submittedName>
        <fullName evidence="7">Uncharacterized protein</fullName>
    </submittedName>
</protein>
<evidence type="ECO:0000256" key="5">
    <source>
        <dbReference type="SAM" id="MobiDB-lite"/>
    </source>
</evidence>
<keyword evidence="3 6" id="KW-1133">Transmembrane helix</keyword>
<dbReference type="OrthoDB" id="534063at2759"/>
<keyword evidence="2 6" id="KW-0812">Transmembrane</keyword>
<sequence>MWQGEKLKPESVVDLTDQSSQSTGSINATDADNRYKKPGLFRAPRYNETRLDEVFGIATELMRQGAMLTVLSGLLIALAWPAALLSATDFIDSIWSIAIDRSDKAGKLLAEVLLGELQGNRCSFLLAAEFVKRVVLLGAPIVIKDENWEAARKVGRNLNFLLIVRR</sequence>
<evidence type="ECO:0000256" key="1">
    <source>
        <dbReference type="ARBA" id="ARBA00004141"/>
    </source>
</evidence>
<feature type="compositionally biased region" description="Polar residues" evidence="5">
    <location>
        <begin position="16"/>
        <end position="30"/>
    </location>
</feature>
<dbReference type="PANTHER" id="PTHR17920:SF3">
    <property type="entry name" value="TRANSMEMBRANE AND COILED-COIL DOMAIN-CONTAINING PROTEIN 4"/>
    <property type="match status" value="1"/>
</dbReference>
<dbReference type="Pfam" id="PF05277">
    <property type="entry name" value="DUF726"/>
    <property type="match status" value="1"/>
</dbReference>
<proteinExistence type="predicted"/>